<dbReference type="AlphaFoldDB" id="A0AAD9PBU0"/>
<comment type="caution">
    <text evidence="1">The sequence shown here is derived from an EMBL/GenBank/DDBJ whole genome shotgun (WGS) entry which is preliminary data.</text>
</comment>
<accession>A0AAD9PBU0</accession>
<protein>
    <submittedName>
        <fullName evidence="1">Uncharacterized protein</fullName>
    </submittedName>
</protein>
<evidence type="ECO:0000313" key="2">
    <source>
        <dbReference type="Proteomes" id="UP001209878"/>
    </source>
</evidence>
<evidence type="ECO:0000313" key="1">
    <source>
        <dbReference type="EMBL" id="KAK2191853.1"/>
    </source>
</evidence>
<dbReference type="Proteomes" id="UP001209878">
    <property type="component" value="Unassembled WGS sequence"/>
</dbReference>
<name>A0AAD9PBU0_RIDPI</name>
<dbReference type="SUPFAM" id="SSF81321">
    <property type="entry name" value="Family A G protein-coupled receptor-like"/>
    <property type="match status" value="1"/>
</dbReference>
<dbReference type="Gene3D" id="1.20.1070.10">
    <property type="entry name" value="Rhodopsin 7-helix transmembrane proteins"/>
    <property type="match status" value="1"/>
</dbReference>
<keyword evidence="2" id="KW-1185">Reference proteome</keyword>
<organism evidence="1 2">
    <name type="scientific">Ridgeia piscesae</name>
    <name type="common">Tubeworm</name>
    <dbReference type="NCBI Taxonomy" id="27915"/>
    <lineage>
        <taxon>Eukaryota</taxon>
        <taxon>Metazoa</taxon>
        <taxon>Spiralia</taxon>
        <taxon>Lophotrochozoa</taxon>
        <taxon>Annelida</taxon>
        <taxon>Polychaeta</taxon>
        <taxon>Sedentaria</taxon>
        <taxon>Canalipalpata</taxon>
        <taxon>Sabellida</taxon>
        <taxon>Siboglinidae</taxon>
        <taxon>Ridgeia</taxon>
    </lineage>
</organism>
<gene>
    <name evidence="1" type="ORF">NP493_44g10009</name>
</gene>
<reference evidence="1" key="1">
    <citation type="journal article" date="2023" name="Mol. Biol. Evol.">
        <title>Third-Generation Sequencing Reveals the Adaptive Role of the Epigenome in Three Deep-Sea Polychaetes.</title>
        <authorList>
            <person name="Perez M."/>
            <person name="Aroh O."/>
            <person name="Sun Y."/>
            <person name="Lan Y."/>
            <person name="Juniper S.K."/>
            <person name="Young C.R."/>
            <person name="Angers B."/>
            <person name="Qian P.Y."/>
        </authorList>
    </citation>
    <scope>NUCLEOTIDE SEQUENCE</scope>
    <source>
        <strain evidence="1">R07B-5</strain>
    </source>
</reference>
<sequence length="130" mass="13944">MHTLTTVLILVGVQLACRSGLLLLRPLAALAGWREDDAMKIVSTWLFLANGAVNPTVYMLRNPLVVAAFRRLPQCRCRAPDHSRAPLAYATGSASGGVSSGAQVLGWCDDVRDTTVGASQPPYVFYVSGR</sequence>
<dbReference type="EMBL" id="JAODUO010000044">
    <property type="protein sequence ID" value="KAK2191853.1"/>
    <property type="molecule type" value="Genomic_DNA"/>
</dbReference>
<proteinExistence type="predicted"/>